<protein>
    <submittedName>
        <fullName evidence="1">Uncharacterized protein</fullName>
    </submittedName>
</protein>
<reference evidence="1" key="1">
    <citation type="submission" date="2021-09" db="EMBL/GenBank/DDBJ databases">
        <title>The genome of Mauremys mutica provides insights into the evolution of semi-aquatic lifestyle.</title>
        <authorList>
            <person name="Gong S."/>
            <person name="Gao Y."/>
        </authorList>
    </citation>
    <scope>NUCLEOTIDE SEQUENCE</scope>
    <source>
        <strain evidence="1">MM-2020</strain>
        <tissue evidence="1">Muscle</tissue>
    </source>
</reference>
<sequence>MRTLHLPTSLLINFLTRVAVKGPFKFNLLIESMARCGDQAQLYAGILFVMPDVRRKKQIDPKGGFEYELLYCNTCSPRPNCRVSTELVTAHSFCLSEYVHAYIRYNTPKPLIK</sequence>
<keyword evidence="2" id="KW-1185">Reference proteome</keyword>
<comment type="caution">
    <text evidence="1">The sequence shown here is derived from an EMBL/GenBank/DDBJ whole genome shotgun (WGS) entry which is preliminary data.</text>
</comment>
<dbReference type="EMBL" id="JAHDVG010000483">
    <property type="protein sequence ID" value="KAH1170573.1"/>
    <property type="molecule type" value="Genomic_DNA"/>
</dbReference>
<proteinExistence type="predicted"/>
<organism evidence="1 2">
    <name type="scientific">Mauremys mutica</name>
    <name type="common">yellowpond turtle</name>
    <dbReference type="NCBI Taxonomy" id="74926"/>
    <lineage>
        <taxon>Eukaryota</taxon>
        <taxon>Metazoa</taxon>
        <taxon>Chordata</taxon>
        <taxon>Craniata</taxon>
        <taxon>Vertebrata</taxon>
        <taxon>Euteleostomi</taxon>
        <taxon>Archelosauria</taxon>
        <taxon>Testudinata</taxon>
        <taxon>Testudines</taxon>
        <taxon>Cryptodira</taxon>
        <taxon>Durocryptodira</taxon>
        <taxon>Testudinoidea</taxon>
        <taxon>Geoemydidae</taxon>
        <taxon>Geoemydinae</taxon>
        <taxon>Mauremys</taxon>
    </lineage>
</organism>
<dbReference type="Proteomes" id="UP000827986">
    <property type="component" value="Unassembled WGS sequence"/>
</dbReference>
<gene>
    <name evidence="1" type="ORF">KIL84_006191</name>
</gene>
<evidence type="ECO:0000313" key="1">
    <source>
        <dbReference type="EMBL" id="KAH1170573.1"/>
    </source>
</evidence>
<accession>A0A9D3X090</accession>
<dbReference type="AlphaFoldDB" id="A0A9D3X090"/>
<evidence type="ECO:0000313" key="2">
    <source>
        <dbReference type="Proteomes" id="UP000827986"/>
    </source>
</evidence>
<name>A0A9D3X090_9SAUR</name>